<feature type="transmembrane region" description="Helical" evidence="9">
    <location>
        <begin position="51"/>
        <end position="75"/>
    </location>
</feature>
<feature type="transmembrane region" description="Helical" evidence="9">
    <location>
        <begin position="276"/>
        <end position="294"/>
    </location>
</feature>
<evidence type="ECO:0000256" key="3">
    <source>
        <dbReference type="ARBA" id="ARBA00022679"/>
    </source>
</evidence>
<feature type="transmembrane region" description="Helical" evidence="9">
    <location>
        <begin position="243"/>
        <end position="264"/>
    </location>
</feature>
<dbReference type="PANTHER" id="PTHR43448:SF2">
    <property type="entry name" value="PROTOHEME IX FARNESYLTRANSFERASE, MITOCHONDRIAL"/>
    <property type="match status" value="1"/>
</dbReference>
<keyword evidence="2 9" id="KW-1003">Cell membrane</keyword>
<dbReference type="InterPro" id="IPR030470">
    <property type="entry name" value="UbiA_prenylTrfase_CS"/>
</dbReference>
<keyword evidence="6 9" id="KW-0350">Heme biosynthesis</keyword>
<protein>
    <recommendedName>
        <fullName evidence="9">Protoheme IX farnesyltransferase</fullName>
        <ecNumber evidence="9">2.5.1.141</ecNumber>
    </recommendedName>
    <alternativeName>
        <fullName evidence="9">Heme B farnesyltransferase</fullName>
    </alternativeName>
    <alternativeName>
        <fullName evidence="9">Heme O synthase</fullName>
    </alternativeName>
</protein>
<evidence type="ECO:0000256" key="9">
    <source>
        <dbReference type="HAMAP-Rule" id="MF_00154"/>
    </source>
</evidence>
<comment type="pathway">
    <text evidence="9">Porphyrin-containing compound metabolism; heme O biosynthesis; heme O from protoheme: step 1/1.</text>
</comment>
<dbReference type="Gene3D" id="1.10.357.140">
    <property type="entry name" value="UbiA prenyltransferase"/>
    <property type="match status" value="1"/>
</dbReference>
<feature type="transmembrane region" description="Helical" evidence="9">
    <location>
        <begin position="20"/>
        <end position="39"/>
    </location>
</feature>
<dbReference type="EMBL" id="PGVE01000031">
    <property type="protein sequence ID" value="PLS06671.1"/>
    <property type="molecule type" value="Genomic_DNA"/>
</dbReference>
<feature type="transmembrane region" description="Helical" evidence="9">
    <location>
        <begin position="96"/>
        <end position="117"/>
    </location>
</feature>
<sequence>MNQMQTKTPKNFFKNLISLIKGKVFVINVLPVLAGYFLSSHINHLPLAEQLTSFFVTLIGSAFVIAGALMLNNWYEADLDKLMERTKSRPSANGEFSKKFVLTLGITTSILGFLILLFTNAEVFLFSFIGWFFYVVLYTFWSKQKYSWNTIIGAVSGCVTPLIGWSVLSSSFQLIPMMMALIIFIWQMPHTYSIAIRRFDDYKRAGFAMLPVVSGIKKTKIHLLFYLICLIPMPFFMKSLGLFFIGFMTLLNIGWIILSISGFATQNEQHWATRMFRYSVIHMMLFLISIIVMSI</sequence>
<dbReference type="Pfam" id="PF01040">
    <property type="entry name" value="UbiA"/>
    <property type="match status" value="1"/>
</dbReference>
<dbReference type="EC" id="2.5.1.141" evidence="9"/>
<evidence type="ECO:0000256" key="4">
    <source>
        <dbReference type="ARBA" id="ARBA00022692"/>
    </source>
</evidence>
<dbReference type="CDD" id="cd13957">
    <property type="entry name" value="PT_UbiA_Cox10"/>
    <property type="match status" value="1"/>
</dbReference>
<evidence type="ECO:0000256" key="5">
    <source>
        <dbReference type="ARBA" id="ARBA00022989"/>
    </source>
</evidence>
<dbReference type="UniPathway" id="UPA00834">
    <property type="reaction ID" value="UER00712"/>
</dbReference>
<dbReference type="PANTHER" id="PTHR43448">
    <property type="entry name" value="PROTOHEME IX FARNESYLTRANSFERASE, MITOCHONDRIAL"/>
    <property type="match status" value="1"/>
</dbReference>
<evidence type="ECO:0000313" key="10">
    <source>
        <dbReference type="EMBL" id="PLS06671.1"/>
    </source>
</evidence>
<comment type="catalytic activity">
    <reaction evidence="8 9">
        <text>heme b + (2E,6E)-farnesyl diphosphate + H2O = Fe(II)-heme o + diphosphate</text>
        <dbReference type="Rhea" id="RHEA:28070"/>
        <dbReference type="ChEBI" id="CHEBI:15377"/>
        <dbReference type="ChEBI" id="CHEBI:33019"/>
        <dbReference type="ChEBI" id="CHEBI:60344"/>
        <dbReference type="ChEBI" id="CHEBI:60530"/>
        <dbReference type="ChEBI" id="CHEBI:175763"/>
        <dbReference type="EC" id="2.5.1.141"/>
    </reaction>
</comment>
<keyword evidence="7 9" id="KW-0472">Membrane</keyword>
<dbReference type="InterPro" id="IPR006369">
    <property type="entry name" value="Protohaem_IX_farnesylTrfase"/>
</dbReference>
<dbReference type="HAMAP" id="MF_00154">
    <property type="entry name" value="CyoE_CtaB"/>
    <property type="match status" value="1"/>
</dbReference>
<feature type="transmembrane region" description="Helical" evidence="9">
    <location>
        <begin position="123"/>
        <end position="141"/>
    </location>
</feature>
<dbReference type="InterPro" id="IPR000537">
    <property type="entry name" value="UbiA_prenyltransferase"/>
</dbReference>
<evidence type="ECO:0000256" key="8">
    <source>
        <dbReference type="ARBA" id="ARBA00047690"/>
    </source>
</evidence>
<keyword evidence="11" id="KW-1185">Reference proteome</keyword>
<comment type="subunit">
    <text evidence="9">Interacts with CtaA.</text>
</comment>
<dbReference type="RefSeq" id="WP_101647172.1">
    <property type="nucleotide sequence ID" value="NZ_PGVE01000031.1"/>
</dbReference>
<evidence type="ECO:0000256" key="2">
    <source>
        <dbReference type="ARBA" id="ARBA00022475"/>
    </source>
</evidence>
<dbReference type="NCBIfam" id="TIGR01473">
    <property type="entry name" value="cyoE_ctaB"/>
    <property type="match status" value="1"/>
</dbReference>
<dbReference type="GO" id="GO:0005886">
    <property type="term" value="C:plasma membrane"/>
    <property type="evidence" value="ECO:0007669"/>
    <property type="project" value="UniProtKB-SubCell"/>
</dbReference>
<feature type="transmembrane region" description="Helical" evidence="9">
    <location>
        <begin position="148"/>
        <end position="168"/>
    </location>
</feature>
<dbReference type="AlphaFoldDB" id="A0A2N5HMA8"/>
<comment type="similarity">
    <text evidence="9">Belongs to the UbiA prenyltransferase family. Protoheme IX farnesyltransferase subfamily.</text>
</comment>
<comment type="subcellular location">
    <subcellularLocation>
        <location evidence="9">Cell membrane</location>
        <topology evidence="9">Multi-pass membrane protein</topology>
    </subcellularLocation>
    <subcellularLocation>
        <location evidence="1">Membrane</location>
        <topology evidence="1">Multi-pass membrane protein</topology>
    </subcellularLocation>
</comment>
<dbReference type="Proteomes" id="UP000234950">
    <property type="component" value="Unassembled WGS sequence"/>
</dbReference>
<dbReference type="PROSITE" id="PS00943">
    <property type="entry name" value="UBIA"/>
    <property type="match status" value="1"/>
</dbReference>
<dbReference type="InterPro" id="IPR044878">
    <property type="entry name" value="UbiA_sf"/>
</dbReference>
<evidence type="ECO:0000256" key="1">
    <source>
        <dbReference type="ARBA" id="ARBA00004141"/>
    </source>
</evidence>
<keyword evidence="4 9" id="KW-0812">Transmembrane</keyword>
<accession>A0A2N5HMA8</accession>
<gene>
    <name evidence="9" type="primary">ctaB</name>
    <name evidence="10" type="ORF">CVD27_06985</name>
</gene>
<dbReference type="GO" id="GO:0008495">
    <property type="term" value="F:protoheme IX farnesyltransferase activity"/>
    <property type="evidence" value="ECO:0007669"/>
    <property type="project" value="UniProtKB-UniRule"/>
</dbReference>
<dbReference type="OrthoDB" id="9814417at2"/>
<evidence type="ECO:0000313" key="11">
    <source>
        <dbReference type="Proteomes" id="UP000234950"/>
    </source>
</evidence>
<feature type="transmembrane region" description="Helical" evidence="9">
    <location>
        <begin position="221"/>
        <end position="237"/>
    </location>
</feature>
<proteinExistence type="inferred from homology"/>
<feature type="transmembrane region" description="Helical" evidence="9">
    <location>
        <begin position="174"/>
        <end position="195"/>
    </location>
</feature>
<keyword evidence="5 9" id="KW-1133">Transmembrane helix</keyword>
<evidence type="ECO:0000256" key="6">
    <source>
        <dbReference type="ARBA" id="ARBA00023133"/>
    </source>
</evidence>
<keyword evidence="3 9" id="KW-0808">Transferase</keyword>
<comment type="miscellaneous">
    <text evidence="9">Carbon 2 of the heme B porphyrin ring is defined according to the Fischer nomenclature.</text>
</comment>
<organism evidence="10 11">
    <name type="scientific">Neobacillus cucumis</name>
    <dbReference type="NCBI Taxonomy" id="1740721"/>
    <lineage>
        <taxon>Bacteria</taxon>
        <taxon>Bacillati</taxon>
        <taxon>Bacillota</taxon>
        <taxon>Bacilli</taxon>
        <taxon>Bacillales</taxon>
        <taxon>Bacillaceae</taxon>
        <taxon>Neobacillus</taxon>
    </lineage>
</organism>
<name>A0A2N5HMA8_9BACI</name>
<comment type="caution">
    <text evidence="10">The sequence shown here is derived from an EMBL/GenBank/DDBJ whole genome shotgun (WGS) entry which is preliminary data.</text>
</comment>
<comment type="function">
    <text evidence="9">Converts heme B (protoheme IX) to heme O by substitution of the vinyl group on carbon 2 of heme B porphyrin ring with a hydroxyethyl farnesyl side group.</text>
</comment>
<reference evidence="10 11" key="1">
    <citation type="submission" date="2017-11" db="EMBL/GenBank/DDBJ databases">
        <title>Comparitive Functional Genomics of Dry Heat Resistant strains isolated from the Viking Spacecraft.</title>
        <authorList>
            <person name="Seuylemezian A."/>
            <person name="Cooper K."/>
            <person name="Vaishampayan P."/>
        </authorList>
    </citation>
    <scope>NUCLEOTIDE SEQUENCE [LARGE SCALE GENOMIC DNA]</scope>
    <source>
        <strain evidence="10 11">V32-6</strain>
    </source>
</reference>
<dbReference type="GO" id="GO:0048034">
    <property type="term" value="P:heme O biosynthetic process"/>
    <property type="evidence" value="ECO:0007669"/>
    <property type="project" value="UniProtKB-UniRule"/>
</dbReference>
<evidence type="ECO:0000256" key="7">
    <source>
        <dbReference type="ARBA" id="ARBA00023136"/>
    </source>
</evidence>